<feature type="transmembrane region" description="Helical" evidence="1">
    <location>
        <begin position="49"/>
        <end position="71"/>
    </location>
</feature>
<keyword evidence="1" id="KW-0812">Transmembrane</keyword>
<gene>
    <name evidence="2" type="ORF">SAMN05192564_102419</name>
</gene>
<keyword evidence="3" id="KW-1185">Reference proteome</keyword>
<feature type="transmembrane region" description="Helical" evidence="1">
    <location>
        <begin position="136"/>
        <end position="155"/>
    </location>
</feature>
<dbReference type="AlphaFoldDB" id="A0A1H4CPY9"/>
<evidence type="ECO:0000313" key="3">
    <source>
        <dbReference type="Proteomes" id="UP000198638"/>
    </source>
</evidence>
<feature type="transmembrane region" description="Helical" evidence="1">
    <location>
        <begin position="96"/>
        <end position="116"/>
    </location>
</feature>
<feature type="transmembrane region" description="Helical" evidence="1">
    <location>
        <begin position="167"/>
        <end position="184"/>
    </location>
</feature>
<feature type="transmembrane region" description="Helical" evidence="1">
    <location>
        <begin position="398"/>
        <end position="417"/>
    </location>
</feature>
<accession>A0A1H4CPY9</accession>
<evidence type="ECO:0000313" key="2">
    <source>
        <dbReference type="EMBL" id="SEA62440.1"/>
    </source>
</evidence>
<dbReference type="STRING" id="83784.SAMN05192564_102419"/>
<sequence length="427" mass="47716">MRRIDPFSPLSLMMAFFISGVLLPLYPFLNMEDGFTQYWPFAFSDRDGAALFAVLGHTLALICFACAYLVVQRGPRAGATPRILRCLGFIKNRPPLTFYLMGGIATLGLALTVHLLGGFEQLLAATSNRTRAFAGLNFIILLQNAFLSVGMAWALMLTNRRHRVSRGAVMCFAIYFLVSIGIIALQGAKATIFVYVIAMALIWHYRVRSFSAWKLVVSGAVLFVLLMIYHVIKQEYLVLGHFAFTIYGDNIFSAFLKFLFLQFTGNMMQLQTLAVLMDAMPGQLPFLHGQTLLMVALIWIPSALFPAKPLTAPGIFTLAFWPAAWLEQGTTLPPGYFGEMYMNFGWFGLIGGGLVAGLLYGWSYRAMRSRPDCDLTLGRHALFLSLLLHYFRGEVASVTVLFFTIYVPFWLIIKLSAPRLLVTRAVN</sequence>
<organism evidence="2 3">
    <name type="scientific">Paraburkholderia sartisoli</name>
    <dbReference type="NCBI Taxonomy" id="83784"/>
    <lineage>
        <taxon>Bacteria</taxon>
        <taxon>Pseudomonadati</taxon>
        <taxon>Pseudomonadota</taxon>
        <taxon>Betaproteobacteria</taxon>
        <taxon>Burkholderiales</taxon>
        <taxon>Burkholderiaceae</taxon>
        <taxon>Paraburkholderia</taxon>
    </lineage>
</organism>
<dbReference type="Proteomes" id="UP000198638">
    <property type="component" value="Unassembled WGS sequence"/>
</dbReference>
<keyword evidence="1" id="KW-1133">Transmembrane helix</keyword>
<feature type="transmembrane region" description="Helical" evidence="1">
    <location>
        <begin position="238"/>
        <end position="263"/>
    </location>
</feature>
<feature type="transmembrane region" description="Helical" evidence="1">
    <location>
        <begin position="190"/>
        <end position="205"/>
    </location>
</feature>
<feature type="transmembrane region" description="Helical" evidence="1">
    <location>
        <begin position="12"/>
        <end position="29"/>
    </location>
</feature>
<name>A0A1H4CPY9_9BURK</name>
<feature type="transmembrane region" description="Helical" evidence="1">
    <location>
        <begin position="344"/>
        <end position="363"/>
    </location>
</feature>
<proteinExistence type="predicted"/>
<evidence type="ECO:0000256" key="1">
    <source>
        <dbReference type="SAM" id="Phobius"/>
    </source>
</evidence>
<feature type="transmembrane region" description="Helical" evidence="1">
    <location>
        <begin position="284"/>
        <end position="304"/>
    </location>
</feature>
<protein>
    <submittedName>
        <fullName evidence="2">Oligosaccharide repeat unit polymerase</fullName>
    </submittedName>
</protein>
<keyword evidence="1" id="KW-0472">Membrane</keyword>
<dbReference type="EMBL" id="FNRQ01000002">
    <property type="protein sequence ID" value="SEA62440.1"/>
    <property type="molecule type" value="Genomic_DNA"/>
</dbReference>
<feature type="transmembrane region" description="Helical" evidence="1">
    <location>
        <begin position="212"/>
        <end position="232"/>
    </location>
</feature>
<reference evidence="3" key="1">
    <citation type="submission" date="2016-10" db="EMBL/GenBank/DDBJ databases">
        <authorList>
            <person name="Varghese N."/>
            <person name="Submissions S."/>
        </authorList>
    </citation>
    <scope>NUCLEOTIDE SEQUENCE [LARGE SCALE GENOMIC DNA]</scope>
    <source>
        <strain evidence="3">LMG 24000</strain>
    </source>
</reference>